<evidence type="ECO:0000313" key="3">
    <source>
        <dbReference type="Proteomes" id="UP000189286"/>
    </source>
</evidence>
<dbReference type="OrthoDB" id="9923245at2"/>
<feature type="transmembrane region" description="Helical" evidence="1">
    <location>
        <begin position="40"/>
        <end position="57"/>
    </location>
</feature>
<proteinExistence type="predicted"/>
<gene>
    <name evidence="2" type="ORF">BSK71_06180</name>
</gene>
<keyword evidence="1" id="KW-0812">Transmembrane</keyword>
<reference evidence="3" key="1">
    <citation type="submission" date="2016-11" db="EMBL/GenBank/DDBJ databases">
        <authorList>
            <person name="Panda P."/>
            <person name="Visnovsky S."/>
            <person name="Pitman A."/>
        </authorList>
    </citation>
    <scope>NUCLEOTIDE SEQUENCE [LARGE SCALE GENOMIC DNA]</scope>
    <source>
        <strain evidence="3">ICMP 9972</strain>
    </source>
</reference>
<sequence length="492" mass="57068">MKLEDIANFAGNVVTFAGLPALIFFNVSAVLFFLNEWRIPLFWGAASIFILALIYYIRNRVHPKKSTLFLLLMLATATGSAVFYDPYPKIAQISISGFYHEKEGAWVGSNTDENTQDIIRQMEDTWNRATSKENPSFRFIEPFAIKSWQFPTLFLAHRSKQQIIKLAEENSRSVVNLVGFTRDSKLDSLHYSLNEKTLAPNEHGTSHENRWFNNLFAKIIDHPTLIDSQKREVIAKILFIDINARALSIRVGEMDAIGMANLIANIQDEIVALQKKHSFIKDELNYLMAGLTTSFIDVYDDELPKEIAADFLVQALNFYPYYPYPDKESFQRAYVKMSYANWRLSNDSEDDVTLLSHLTQTTYSLPDIESKNEVINDFRNHVFLPHISPVMFYYMLEMMKTAHPLLDIPSQQVEKVRELEEYTDKFLSYHPGIANDFIELKTVLLYSVYYTWYKKVNLEKDAARILKKYEAVLENNKNITPFLMTINEKKLR</sequence>
<dbReference type="Proteomes" id="UP000189286">
    <property type="component" value="Unassembled WGS sequence"/>
</dbReference>
<evidence type="ECO:0000313" key="2">
    <source>
        <dbReference type="EMBL" id="ONK07999.1"/>
    </source>
</evidence>
<dbReference type="EMBL" id="MPUJ01000003">
    <property type="protein sequence ID" value="ONK07999.1"/>
    <property type="molecule type" value="Genomic_DNA"/>
</dbReference>
<dbReference type="AlphaFoldDB" id="A0A1V2R6D0"/>
<name>A0A1V2R6D0_9GAMM</name>
<dbReference type="RefSeq" id="WP_039360365.1">
    <property type="nucleotide sequence ID" value="NZ_CP097896.1"/>
</dbReference>
<feature type="transmembrane region" description="Helical" evidence="1">
    <location>
        <begin position="12"/>
        <end position="34"/>
    </location>
</feature>
<keyword evidence="1" id="KW-1133">Transmembrane helix</keyword>
<protein>
    <submittedName>
        <fullName evidence="2">Uncharacterized protein</fullName>
    </submittedName>
</protein>
<accession>A0A1V2R6D0</accession>
<keyword evidence="1" id="KW-0472">Membrane</keyword>
<evidence type="ECO:0000256" key="1">
    <source>
        <dbReference type="SAM" id="Phobius"/>
    </source>
</evidence>
<comment type="caution">
    <text evidence="2">The sequence shown here is derived from an EMBL/GenBank/DDBJ whole genome shotgun (WGS) entry which is preliminary data.</text>
</comment>
<organism evidence="2 3">
    <name type="scientific">Pectobacterium actinidiae</name>
    <dbReference type="NCBI Taxonomy" id="1507808"/>
    <lineage>
        <taxon>Bacteria</taxon>
        <taxon>Pseudomonadati</taxon>
        <taxon>Pseudomonadota</taxon>
        <taxon>Gammaproteobacteria</taxon>
        <taxon>Enterobacterales</taxon>
        <taxon>Pectobacteriaceae</taxon>
        <taxon>Pectobacterium</taxon>
    </lineage>
</organism>
<feature type="transmembrane region" description="Helical" evidence="1">
    <location>
        <begin position="69"/>
        <end position="87"/>
    </location>
</feature>